<dbReference type="Proteomes" id="UP000095283">
    <property type="component" value="Unplaced"/>
</dbReference>
<accession>A0A1I7XBA0</accession>
<reference evidence="3" key="1">
    <citation type="submission" date="2016-11" db="UniProtKB">
        <authorList>
            <consortium name="WormBaseParasite"/>
        </authorList>
    </citation>
    <scope>IDENTIFICATION</scope>
</reference>
<evidence type="ECO:0000313" key="3">
    <source>
        <dbReference type="WBParaSite" id="Hba_14900"/>
    </source>
</evidence>
<sequence>MAFRTFLPCLIVQLVSSLCEESLLFSCEPCCAILFSAEDCSTSDTFRIKYNGNGILGAIWDDVPVAAVVRKGCLLELWDFKNQTGSHRSFGLDGLSVYPFDKYGFERRASSVRCTCVQRG</sequence>
<keyword evidence="1" id="KW-0732">Signal</keyword>
<organism evidence="2 3">
    <name type="scientific">Heterorhabditis bacteriophora</name>
    <name type="common">Entomopathogenic nematode worm</name>
    <dbReference type="NCBI Taxonomy" id="37862"/>
    <lineage>
        <taxon>Eukaryota</taxon>
        <taxon>Metazoa</taxon>
        <taxon>Ecdysozoa</taxon>
        <taxon>Nematoda</taxon>
        <taxon>Chromadorea</taxon>
        <taxon>Rhabditida</taxon>
        <taxon>Rhabditina</taxon>
        <taxon>Rhabditomorpha</taxon>
        <taxon>Strongyloidea</taxon>
        <taxon>Heterorhabditidae</taxon>
        <taxon>Heterorhabditis</taxon>
    </lineage>
</organism>
<protein>
    <submittedName>
        <fullName evidence="3">CBM49 domain-containing protein</fullName>
    </submittedName>
</protein>
<name>A0A1I7XBA0_HETBA</name>
<dbReference type="AlphaFoldDB" id="A0A1I7XBA0"/>
<evidence type="ECO:0000256" key="1">
    <source>
        <dbReference type="SAM" id="SignalP"/>
    </source>
</evidence>
<proteinExistence type="predicted"/>
<dbReference type="WBParaSite" id="Hba_14900">
    <property type="protein sequence ID" value="Hba_14900"/>
    <property type="gene ID" value="Hba_14900"/>
</dbReference>
<keyword evidence="2" id="KW-1185">Reference proteome</keyword>
<feature type="signal peptide" evidence="1">
    <location>
        <begin position="1"/>
        <end position="17"/>
    </location>
</feature>
<evidence type="ECO:0000313" key="2">
    <source>
        <dbReference type="Proteomes" id="UP000095283"/>
    </source>
</evidence>
<feature type="chain" id="PRO_5009311060" evidence="1">
    <location>
        <begin position="18"/>
        <end position="120"/>
    </location>
</feature>